<reference evidence="1 2" key="1">
    <citation type="submission" date="2009-01" db="EMBL/GenBank/DDBJ databases">
        <authorList>
            <person name="Fulton L."/>
            <person name="Clifton S."/>
            <person name="Fulton B."/>
            <person name="Xu J."/>
            <person name="Minx P."/>
            <person name="Pepin K.H."/>
            <person name="Johnson M."/>
            <person name="Bhonagiri V."/>
            <person name="Nash W.E."/>
            <person name="Mardis E.R."/>
            <person name="Wilson R.K."/>
        </authorList>
    </citation>
    <scope>NUCLEOTIDE SEQUENCE [LARGE SCALE GENOMIC DNA]</scope>
    <source>
        <strain evidence="1 2">DSM 5476</strain>
    </source>
</reference>
<evidence type="ECO:0000313" key="2">
    <source>
        <dbReference type="Proteomes" id="UP000003340"/>
    </source>
</evidence>
<name>C0ECG3_9FIRM</name>
<gene>
    <name evidence="1" type="ORF">CLOSTMETH_01533</name>
</gene>
<protein>
    <submittedName>
        <fullName evidence="1">Uncharacterized protein</fullName>
    </submittedName>
</protein>
<keyword evidence="2" id="KW-1185">Reference proteome</keyword>
<accession>C0ECG3</accession>
<organism evidence="1 2">
    <name type="scientific">[Clostridium] methylpentosum DSM 5476</name>
    <dbReference type="NCBI Taxonomy" id="537013"/>
    <lineage>
        <taxon>Bacteria</taxon>
        <taxon>Bacillati</taxon>
        <taxon>Bacillota</taxon>
        <taxon>Clostridia</taxon>
        <taxon>Eubacteriales</taxon>
        <taxon>Oscillospiraceae</taxon>
        <taxon>Oscillospiraceae incertae sedis</taxon>
    </lineage>
</organism>
<reference evidence="1 2" key="2">
    <citation type="submission" date="2009-02" db="EMBL/GenBank/DDBJ databases">
        <title>Draft genome sequence of Clostridium methylpentosum (DSM 5476).</title>
        <authorList>
            <person name="Sudarsanam P."/>
            <person name="Ley R."/>
            <person name="Guruge J."/>
            <person name="Turnbaugh P.J."/>
            <person name="Mahowald M."/>
            <person name="Liep D."/>
            <person name="Gordon J."/>
        </authorList>
    </citation>
    <scope>NUCLEOTIDE SEQUENCE [LARGE SCALE GENOMIC DNA]</scope>
    <source>
        <strain evidence="1 2">DSM 5476</strain>
    </source>
</reference>
<dbReference type="STRING" id="537013.CLOSTMETH_01533"/>
<evidence type="ECO:0000313" key="1">
    <source>
        <dbReference type="EMBL" id="EEG30779.1"/>
    </source>
</evidence>
<dbReference type="Proteomes" id="UP000003340">
    <property type="component" value="Unassembled WGS sequence"/>
</dbReference>
<dbReference type="HOGENOM" id="CLU_3182105_0_0_9"/>
<dbReference type="AlphaFoldDB" id="C0ECG3"/>
<comment type="caution">
    <text evidence="1">The sequence shown here is derived from an EMBL/GenBank/DDBJ whole genome shotgun (WGS) entry which is preliminary data.</text>
</comment>
<sequence length="46" mass="5285">MFVSAGILRPPPGLPRRRFKPLLVCAFACDLFQKYRKIGSFVIVKF</sequence>
<proteinExistence type="predicted"/>
<dbReference type="EMBL" id="ACEC01000052">
    <property type="protein sequence ID" value="EEG30779.1"/>
    <property type="molecule type" value="Genomic_DNA"/>
</dbReference>